<proteinExistence type="predicted"/>
<accession>A0A6A4GXQ2</accession>
<dbReference type="AlphaFoldDB" id="A0A6A4GXQ2"/>
<gene>
    <name evidence="1" type="ORF">BT96DRAFT_925770</name>
</gene>
<dbReference type="Proteomes" id="UP000799118">
    <property type="component" value="Unassembled WGS sequence"/>
</dbReference>
<dbReference type="EMBL" id="ML769651">
    <property type="protein sequence ID" value="KAE9390662.1"/>
    <property type="molecule type" value="Genomic_DNA"/>
</dbReference>
<evidence type="ECO:0000313" key="2">
    <source>
        <dbReference type="Proteomes" id="UP000799118"/>
    </source>
</evidence>
<evidence type="ECO:0000313" key="1">
    <source>
        <dbReference type="EMBL" id="KAE9390662.1"/>
    </source>
</evidence>
<protein>
    <submittedName>
        <fullName evidence="1">Uncharacterized protein</fullName>
    </submittedName>
</protein>
<keyword evidence="2" id="KW-1185">Reference proteome</keyword>
<reference evidence="1" key="1">
    <citation type="journal article" date="2019" name="Environ. Microbiol.">
        <title>Fungal ecological strategies reflected in gene transcription - a case study of two litter decomposers.</title>
        <authorList>
            <person name="Barbi F."/>
            <person name="Kohler A."/>
            <person name="Barry K."/>
            <person name="Baskaran P."/>
            <person name="Daum C."/>
            <person name="Fauchery L."/>
            <person name="Ihrmark K."/>
            <person name="Kuo A."/>
            <person name="LaButti K."/>
            <person name="Lipzen A."/>
            <person name="Morin E."/>
            <person name="Grigoriev I.V."/>
            <person name="Henrissat B."/>
            <person name="Lindahl B."/>
            <person name="Martin F."/>
        </authorList>
    </citation>
    <scope>NUCLEOTIDE SEQUENCE</scope>
    <source>
        <strain evidence="1">JB14</strain>
    </source>
</reference>
<name>A0A6A4GXQ2_9AGAR</name>
<organism evidence="1 2">
    <name type="scientific">Gymnopus androsaceus JB14</name>
    <dbReference type="NCBI Taxonomy" id="1447944"/>
    <lineage>
        <taxon>Eukaryota</taxon>
        <taxon>Fungi</taxon>
        <taxon>Dikarya</taxon>
        <taxon>Basidiomycota</taxon>
        <taxon>Agaricomycotina</taxon>
        <taxon>Agaricomycetes</taxon>
        <taxon>Agaricomycetidae</taxon>
        <taxon>Agaricales</taxon>
        <taxon>Marasmiineae</taxon>
        <taxon>Omphalotaceae</taxon>
        <taxon>Gymnopus</taxon>
    </lineage>
</organism>
<sequence>MHTSFILKVRNASLEAPISFTILYILGPILGPPRLLTVIGFTVVISPSVLTEVSGRGAVEIAGFGRDSGFF</sequence>